<keyword evidence="3" id="KW-1185">Reference proteome</keyword>
<dbReference type="Proteomes" id="UP000237438">
    <property type="component" value="Unassembled WGS sequence"/>
</dbReference>
<dbReference type="InterPro" id="IPR005135">
    <property type="entry name" value="Endo/exonuclease/phosphatase"/>
</dbReference>
<dbReference type="STRING" id="225359.A0A2S4PII2"/>
<proteinExistence type="predicted"/>
<dbReference type="SUPFAM" id="SSF56219">
    <property type="entry name" value="DNase I-like"/>
    <property type="match status" value="1"/>
</dbReference>
<evidence type="ECO:0000313" key="2">
    <source>
        <dbReference type="EMBL" id="POS81852.1"/>
    </source>
</evidence>
<protein>
    <recommendedName>
        <fullName evidence="1">Endonuclease/exonuclease/phosphatase domain-containing protein</fullName>
    </recommendedName>
</protein>
<dbReference type="EMBL" id="PEDP01006764">
    <property type="protein sequence ID" value="POS81852.1"/>
    <property type="molecule type" value="Genomic_DNA"/>
</dbReference>
<dbReference type="PANTHER" id="PTHR33481:SF1">
    <property type="entry name" value="ENDONUCLEASE_EXONUCLEASE_PHOSPHATASE DOMAIN-CONTAINING PROTEIN-RELATED"/>
    <property type="match status" value="1"/>
</dbReference>
<evidence type="ECO:0000259" key="1">
    <source>
        <dbReference type="Pfam" id="PF14529"/>
    </source>
</evidence>
<reference evidence="2 3" key="1">
    <citation type="submission" date="2017-10" db="EMBL/GenBank/DDBJ databases">
        <title>Development of genomic resources for the powdery mildew, Erysiphe pulchra.</title>
        <authorList>
            <person name="Wadl P.A."/>
            <person name="Mack B.M."/>
            <person name="Moore G."/>
            <person name="Beltz S.B."/>
        </authorList>
    </citation>
    <scope>NUCLEOTIDE SEQUENCE [LARGE SCALE GENOMIC DNA]</scope>
    <source>
        <strain evidence="2">Cflorida</strain>
    </source>
</reference>
<feature type="domain" description="Endonuclease/exonuclease/phosphatase" evidence="1">
    <location>
        <begin position="118"/>
        <end position="224"/>
    </location>
</feature>
<dbReference type="AlphaFoldDB" id="A0A2S4PII2"/>
<organism evidence="2 3">
    <name type="scientific">Erysiphe pulchra</name>
    <dbReference type="NCBI Taxonomy" id="225359"/>
    <lineage>
        <taxon>Eukaryota</taxon>
        <taxon>Fungi</taxon>
        <taxon>Dikarya</taxon>
        <taxon>Ascomycota</taxon>
        <taxon>Pezizomycotina</taxon>
        <taxon>Leotiomycetes</taxon>
        <taxon>Erysiphales</taxon>
        <taxon>Erysiphaceae</taxon>
        <taxon>Erysiphe</taxon>
    </lineage>
</organism>
<sequence length="382" mass="42768">MVRRHNLKRKRLLRIMQANVGRGVNVHSIALKLAHENSIDILLIQEPWTLRDVSAKCSISHPDFTTFSPLSEWHTRPRALSCVRKKQGLNPYQTAIDISSDCVQIAISGGRGRRLGVWNIYNAPINSIGAGECFKLLLETSESPDFVAGDFNLRHPMWDSFTTSTSQETTALIDWAREKDLSLLNPTDVSTHNRGGTLDLAFCSLVGAKCEIPLDLHTTSDHKTLVTTIPLNGELIPDNKGRLRYISHDKDLFLKILGHRQESSSIQTEEEAEIEAKDIVKTIRPISLLSCVRKGLERLLSRRFSYWALKCNILAKDRCSAIRKRSPTDLTTVLLCDVKDAISMGNVAGIATVDVKGAFDGVLRNRLLHRFRTQGWPTGVIK</sequence>
<dbReference type="Pfam" id="PF14529">
    <property type="entry name" value="Exo_endo_phos_2"/>
    <property type="match status" value="1"/>
</dbReference>
<comment type="caution">
    <text evidence="2">The sequence shown here is derived from an EMBL/GenBank/DDBJ whole genome shotgun (WGS) entry which is preliminary data.</text>
</comment>
<evidence type="ECO:0000313" key="3">
    <source>
        <dbReference type="Proteomes" id="UP000237438"/>
    </source>
</evidence>
<dbReference type="Gene3D" id="3.60.10.10">
    <property type="entry name" value="Endonuclease/exonuclease/phosphatase"/>
    <property type="match status" value="1"/>
</dbReference>
<dbReference type="PANTHER" id="PTHR33481">
    <property type="entry name" value="REVERSE TRANSCRIPTASE"/>
    <property type="match status" value="1"/>
</dbReference>
<name>A0A2S4PII2_9PEZI</name>
<dbReference type="OrthoDB" id="2800852at2759"/>
<dbReference type="GO" id="GO:0003824">
    <property type="term" value="F:catalytic activity"/>
    <property type="evidence" value="ECO:0007669"/>
    <property type="project" value="InterPro"/>
</dbReference>
<dbReference type="InterPro" id="IPR036691">
    <property type="entry name" value="Endo/exonu/phosph_ase_sf"/>
</dbReference>
<gene>
    <name evidence="2" type="ORF">EPUL_006811</name>
</gene>
<accession>A0A2S4PII2</accession>